<feature type="region of interest" description="Disordered" evidence="1">
    <location>
        <begin position="36"/>
        <end position="76"/>
    </location>
</feature>
<name>A0A2S9XE22_9BACT</name>
<dbReference type="AlphaFoldDB" id="A0A2S9XE22"/>
<evidence type="ECO:0000256" key="1">
    <source>
        <dbReference type="SAM" id="MobiDB-lite"/>
    </source>
</evidence>
<sequence>MFNAAFLSKTRSSTCLLLVWLSCCGQERAETIKSELAVPGEVEAKPGPETSGTPKPTPELEPLPTEPGNQPTAVASGANTKIEGDLALGVFLSQDARFGMSLVCDSNAHWIDEDPNAMPCTAPGQQLKLLGRDGLTTATTQSPGKGWMTTALVREGSPLPADSQLWLISQDLQFDPAARLEPRPMRRPTKRDERTRAAVRADFEARQGEASPGLSLELVAELPGQFGAASTIGVFQFGFDDEGDGGWQVLAALDERGRLIEVLETPTPWAASYEPEAVVDIDGDGIEEVLWWSSATGVGVIFAISHVEAGRLKLSTIMSCMCGLGYADFIGDLSRPL</sequence>
<reference evidence="2 3" key="1">
    <citation type="submission" date="2018-03" db="EMBL/GenBank/DDBJ databases">
        <title>Draft Genome Sequences of the Obligatory Marine Myxobacteria Enhygromyxa salina SWB005.</title>
        <authorList>
            <person name="Poehlein A."/>
            <person name="Moghaddam J.A."/>
            <person name="Harms H."/>
            <person name="Alanjari M."/>
            <person name="Koenig G.M."/>
            <person name="Daniel R."/>
            <person name="Schaeberle T.F."/>
        </authorList>
    </citation>
    <scope>NUCLEOTIDE SEQUENCE [LARGE SCALE GENOMIC DNA]</scope>
    <source>
        <strain evidence="2 3">SWB005</strain>
    </source>
</reference>
<keyword evidence="3" id="KW-1185">Reference proteome</keyword>
<proteinExistence type="predicted"/>
<gene>
    <name evidence="2" type="ORF">ENSA5_58400</name>
</gene>
<dbReference type="RefSeq" id="WP_146156235.1">
    <property type="nucleotide sequence ID" value="NZ_PVNK01000257.1"/>
</dbReference>
<evidence type="ECO:0000313" key="3">
    <source>
        <dbReference type="Proteomes" id="UP000237968"/>
    </source>
</evidence>
<evidence type="ECO:0000313" key="2">
    <source>
        <dbReference type="EMBL" id="PRP91103.1"/>
    </source>
</evidence>
<accession>A0A2S9XE22</accession>
<dbReference type="OrthoDB" id="9931712at2"/>
<protein>
    <submittedName>
        <fullName evidence="2">Uncharacterized protein</fullName>
    </submittedName>
</protein>
<comment type="caution">
    <text evidence="2">The sequence shown here is derived from an EMBL/GenBank/DDBJ whole genome shotgun (WGS) entry which is preliminary data.</text>
</comment>
<dbReference type="EMBL" id="PVNK01000257">
    <property type="protein sequence ID" value="PRP91103.1"/>
    <property type="molecule type" value="Genomic_DNA"/>
</dbReference>
<feature type="compositionally biased region" description="Pro residues" evidence="1">
    <location>
        <begin position="55"/>
        <end position="65"/>
    </location>
</feature>
<dbReference type="Proteomes" id="UP000237968">
    <property type="component" value="Unassembled WGS sequence"/>
</dbReference>
<organism evidence="2 3">
    <name type="scientific">Enhygromyxa salina</name>
    <dbReference type="NCBI Taxonomy" id="215803"/>
    <lineage>
        <taxon>Bacteria</taxon>
        <taxon>Pseudomonadati</taxon>
        <taxon>Myxococcota</taxon>
        <taxon>Polyangia</taxon>
        <taxon>Nannocystales</taxon>
        <taxon>Nannocystaceae</taxon>
        <taxon>Enhygromyxa</taxon>
    </lineage>
</organism>